<dbReference type="AlphaFoldDB" id="A0A2S9PYA2"/>
<protein>
    <submittedName>
        <fullName evidence="1">Uncharacterized protein</fullName>
    </submittedName>
</protein>
<organism evidence="1 2">
    <name type="scientific">Streptomyces solincola</name>
    <dbReference type="NCBI Taxonomy" id="2100817"/>
    <lineage>
        <taxon>Bacteria</taxon>
        <taxon>Bacillati</taxon>
        <taxon>Actinomycetota</taxon>
        <taxon>Actinomycetes</taxon>
        <taxon>Kitasatosporales</taxon>
        <taxon>Streptomycetaceae</taxon>
        <taxon>Streptomyces</taxon>
    </lineage>
</organism>
<reference evidence="1 2" key="1">
    <citation type="submission" date="2018-03" db="EMBL/GenBank/DDBJ databases">
        <title>Novel Streptomyces sp. from soil.</title>
        <authorList>
            <person name="Tan G.Y.A."/>
            <person name="Lee Z.Y."/>
        </authorList>
    </citation>
    <scope>NUCLEOTIDE SEQUENCE [LARGE SCALE GENOMIC DNA]</scope>
    <source>
        <strain evidence="1 2">ST5x</strain>
    </source>
</reference>
<accession>A0A2S9PYA2</accession>
<dbReference type="Proteomes" id="UP000239322">
    <property type="component" value="Unassembled WGS sequence"/>
</dbReference>
<comment type="caution">
    <text evidence="1">The sequence shown here is derived from an EMBL/GenBank/DDBJ whole genome shotgun (WGS) entry which is preliminary data.</text>
</comment>
<proteinExistence type="predicted"/>
<dbReference type="EMBL" id="PVLV01000121">
    <property type="protein sequence ID" value="PRH79401.1"/>
    <property type="molecule type" value="Genomic_DNA"/>
</dbReference>
<dbReference type="RefSeq" id="WP_105868517.1">
    <property type="nucleotide sequence ID" value="NZ_PVLV01000121.1"/>
</dbReference>
<dbReference type="OrthoDB" id="3387386at2"/>
<name>A0A2S9PYA2_9ACTN</name>
<gene>
    <name evidence="1" type="ORF">C6N75_09975</name>
</gene>
<evidence type="ECO:0000313" key="2">
    <source>
        <dbReference type="Proteomes" id="UP000239322"/>
    </source>
</evidence>
<sequence>MAIGDPYVTLTEFKEYANIKPGTIGLDLTAEMAIEAASSEVERICNRQFNKATSATARVYRPDRSGVVHVDDFYTTDGLLVEVATGPTTWQVVPLADYEVGPANGIVDGQPGWPFYRLTGRALLRYSLRLASVRVTAKWGWSEVPGPVKQACLIIASEAFNMKDAPFGVAGMDMWGPVRIRDNRVAASKLARYARHKLLVG</sequence>
<keyword evidence="2" id="KW-1185">Reference proteome</keyword>
<evidence type="ECO:0000313" key="1">
    <source>
        <dbReference type="EMBL" id="PRH79401.1"/>
    </source>
</evidence>